<keyword evidence="6 11" id="KW-0812">Transmembrane</keyword>
<dbReference type="CDD" id="cd06579">
    <property type="entry name" value="TM_PBP1_transp_AraH_like"/>
    <property type="match status" value="1"/>
</dbReference>
<dbReference type="Pfam" id="PF02653">
    <property type="entry name" value="BPD_transp_2"/>
    <property type="match status" value="1"/>
</dbReference>
<evidence type="ECO:0000256" key="3">
    <source>
        <dbReference type="ARBA" id="ARBA00022448"/>
    </source>
</evidence>
<feature type="transmembrane region" description="Helical" evidence="11">
    <location>
        <begin position="166"/>
        <end position="191"/>
    </location>
</feature>
<evidence type="ECO:0000256" key="10">
    <source>
        <dbReference type="ARBA" id="ARBA00039381"/>
    </source>
</evidence>
<feature type="transmembrane region" description="Helical" evidence="11">
    <location>
        <begin position="273"/>
        <end position="290"/>
    </location>
</feature>
<evidence type="ECO:0000256" key="5">
    <source>
        <dbReference type="ARBA" id="ARBA00022519"/>
    </source>
</evidence>
<proteinExistence type="predicted"/>
<accession>A0ABY9KB04</accession>
<keyword evidence="3" id="KW-0813">Transport</keyword>
<comment type="subcellular location">
    <subcellularLocation>
        <location evidence="1">Cell membrane</location>
        <topology evidence="1">Multi-pass membrane protein</topology>
    </subcellularLocation>
</comment>
<keyword evidence="5" id="KW-0997">Cell inner membrane</keyword>
<name>A0ABY9KB04_9HYPH</name>
<evidence type="ECO:0000256" key="2">
    <source>
        <dbReference type="ARBA" id="ARBA00011262"/>
    </source>
</evidence>
<keyword evidence="8 11" id="KW-0472">Membrane</keyword>
<sequence length="322" mass="32838">MTVLSQPQTGTISWRALSTFLLPAAIVAALLLVMAFYAPNFFRFNNMMNILVQTSALGVMAVGMSFVMVGGGIDLSIPANMAFSAVLGAIAMRYAGVPGGVMVMLLVGTGVGLFNGAAVALLGMTPFVVTLATMTVLGGTTVWMTNSQSIADFPELFFDIVLARPLGIPVSVAVLVVVTAAASIIFAATTFGRSLYAAGLNARAARVARVNVEAVLLVTYAVSGLLAGVAAVLLTARLGSASANLGNDGVVLDIVSACVVGGISIYGGSGRPVGAVLGALFIIVISNSLNQLGVSFFINLVIKGIAIIAFICLDRISSGAQR</sequence>
<geneLocation type="plasmid" evidence="12 13">
    <name>unnamed1</name>
</geneLocation>
<evidence type="ECO:0000256" key="4">
    <source>
        <dbReference type="ARBA" id="ARBA00022475"/>
    </source>
</evidence>
<feature type="transmembrane region" description="Helical" evidence="11">
    <location>
        <begin position="81"/>
        <end position="107"/>
    </location>
</feature>
<evidence type="ECO:0000256" key="11">
    <source>
        <dbReference type="SAM" id="Phobius"/>
    </source>
</evidence>
<feature type="transmembrane region" description="Helical" evidence="11">
    <location>
        <begin position="249"/>
        <end position="266"/>
    </location>
</feature>
<evidence type="ECO:0000313" key="12">
    <source>
        <dbReference type="EMBL" id="WLS04774.1"/>
    </source>
</evidence>
<gene>
    <name evidence="12" type="ORF">Q9315_21505</name>
</gene>
<feature type="transmembrane region" description="Helical" evidence="11">
    <location>
        <begin position="119"/>
        <end position="146"/>
    </location>
</feature>
<evidence type="ECO:0000256" key="7">
    <source>
        <dbReference type="ARBA" id="ARBA00022989"/>
    </source>
</evidence>
<dbReference type="EMBL" id="CP132315">
    <property type="protein sequence ID" value="WLS04774.1"/>
    <property type="molecule type" value="Genomic_DNA"/>
</dbReference>
<protein>
    <recommendedName>
        <fullName evidence="10">Autoinducer 2 import system permease protein LsrD</fullName>
    </recommendedName>
</protein>
<comment type="subunit">
    <text evidence="2">The complex is composed of two ATP-binding proteins (LsrA), two transmembrane proteins (LsrC and LsrD) and a solute-binding protein (LsrB).</text>
</comment>
<dbReference type="PANTHER" id="PTHR32196:SF71">
    <property type="entry name" value="AUTOINDUCER 2 IMPORT SYSTEM PERMEASE PROTEIN LSRD"/>
    <property type="match status" value="1"/>
</dbReference>
<dbReference type="RefSeq" id="WP_306161002.1">
    <property type="nucleotide sequence ID" value="NZ_CP132315.1"/>
</dbReference>
<keyword evidence="13" id="KW-1185">Reference proteome</keyword>
<dbReference type="InterPro" id="IPR001851">
    <property type="entry name" value="ABC_transp_permease"/>
</dbReference>
<feature type="transmembrane region" description="Helical" evidence="11">
    <location>
        <begin position="212"/>
        <end position="237"/>
    </location>
</feature>
<dbReference type="PANTHER" id="PTHR32196">
    <property type="entry name" value="ABC TRANSPORTER PERMEASE PROTEIN YPHD-RELATED-RELATED"/>
    <property type="match status" value="1"/>
</dbReference>
<keyword evidence="7 11" id="KW-1133">Transmembrane helix</keyword>
<comment type="function">
    <text evidence="9">Part of the ABC transporter complex LsrABCD involved in autoinducer 2 (AI-2) import. Probably responsible for the translocation of the substrate across the membrane.</text>
</comment>
<reference evidence="12 13" key="1">
    <citation type="submission" date="2023-08" db="EMBL/GenBank/DDBJ databases">
        <title>Pathogen: clinical or host-associated sample.</title>
        <authorList>
            <person name="Hergert J."/>
            <person name="Casey R."/>
            <person name="Wagner J."/>
            <person name="Young E.L."/>
            <person name="Oakeson K.F."/>
        </authorList>
    </citation>
    <scope>NUCLEOTIDE SEQUENCE [LARGE SCALE GENOMIC DNA]</scope>
    <source>
        <strain evidence="12 13">UPHL-collab-2</strain>
        <plasmid evidence="12 13">unnamed1</plasmid>
    </source>
</reference>
<feature type="transmembrane region" description="Helical" evidence="11">
    <location>
        <begin position="20"/>
        <end position="38"/>
    </location>
</feature>
<evidence type="ECO:0000256" key="9">
    <source>
        <dbReference type="ARBA" id="ARBA00025439"/>
    </source>
</evidence>
<organism evidence="12 13">
    <name type="scientific">Shinella oryzae</name>
    <dbReference type="NCBI Taxonomy" id="2871820"/>
    <lineage>
        <taxon>Bacteria</taxon>
        <taxon>Pseudomonadati</taxon>
        <taxon>Pseudomonadota</taxon>
        <taxon>Alphaproteobacteria</taxon>
        <taxon>Hyphomicrobiales</taxon>
        <taxon>Rhizobiaceae</taxon>
        <taxon>Shinella</taxon>
    </lineage>
</organism>
<evidence type="ECO:0000256" key="8">
    <source>
        <dbReference type="ARBA" id="ARBA00023136"/>
    </source>
</evidence>
<feature type="transmembrane region" description="Helical" evidence="11">
    <location>
        <begin position="50"/>
        <end position="69"/>
    </location>
</feature>
<evidence type="ECO:0000256" key="6">
    <source>
        <dbReference type="ARBA" id="ARBA00022692"/>
    </source>
</evidence>
<feature type="transmembrane region" description="Helical" evidence="11">
    <location>
        <begin position="296"/>
        <end position="313"/>
    </location>
</feature>
<evidence type="ECO:0000313" key="13">
    <source>
        <dbReference type="Proteomes" id="UP001225788"/>
    </source>
</evidence>
<dbReference type="Proteomes" id="UP001225788">
    <property type="component" value="Plasmid unnamed1"/>
</dbReference>
<evidence type="ECO:0000256" key="1">
    <source>
        <dbReference type="ARBA" id="ARBA00004651"/>
    </source>
</evidence>
<keyword evidence="4" id="KW-1003">Cell membrane</keyword>
<keyword evidence="12" id="KW-0614">Plasmid</keyword>